<dbReference type="PANTHER" id="PTHR43791">
    <property type="entry name" value="PERMEASE-RELATED"/>
    <property type="match status" value="1"/>
</dbReference>
<dbReference type="InterPro" id="IPR013078">
    <property type="entry name" value="His_Pase_superF_clade-1"/>
</dbReference>
<sequence>MTKSHAIPAPPIAVAPDIAKSDLDSGASASDSEVHTTGATFNSAGLKARFYRPIDSYEGLHRYDPEFVWEPEEERKVVRKIDKKICTWVCLMFFALQLDRGNISQALSDNLLSDLGMNTNDYNYGQTIFLGSFLAAELPSQLISKKLGPDNWIPIQMVSWSLVASMQAFLSGRKSFFACRALLGLIEGGFIPDNILYLSYFYTGFELPARLSWFWVSYQSTQIVSAFLAFGILRMRGYNGMAGWRWLFALEGMLTGLIGIVSYFYLPPSPCQTASKFRGKNGWFNEREEKIMVNRILVDDPSKGDMHNRQALTPRMLWDCLSDYHMWPIYLIGLTWLIPTQPMTSYLTLNLRSLGFNTFETNLLTIPAYVLFIIQLLFWTWLSEKINQRFLVGLCSQIWVLPLLIALEVLPKAASPWARWAISTLMVGHPYVHAILVAITSRNAGTVRTRTVASALYNMCVQAGSMIGQNVYRDDDKPLYRTGNKALIGVVAFNLFVFVGAKLYYVWVNKKRDKEWNAMSRTEKETYLETTTAKGNKRLDFRAGSRDSALTNHGYHQATRLGAHFAGLGLVFTHIFSSHLQRAAKTAALIRDAQVMRGTTSSATEPPAVVTLPILMEQDFGFYEGKKFSERVADGKHPVKQHHQARKASGEFVDVESKDSLGQRADTFLDDHLLPLLGSKAESIDPVIAIVSHGIMLSSLWKRLLSRLPERSVKLTKELAATASVTLEHLGGWSNTGYLELHMSHAALDPPSVSSAVTPDVPILTSSPSPVPRPESLTPAATCTDDSPRLPVASPVRLTETTGVSKICMLSPGWSTVICTINGKDHLTGLKRTGGGVGSSRHDDLQKSIEYFFKRRKIG</sequence>
<name>A0AAN6M4G0_9PLEO</name>
<dbReference type="GO" id="GO:0016020">
    <property type="term" value="C:membrane"/>
    <property type="evidence" value="ECO:0007669"/>
    <property type="project" value="UniProtKB-SubCell"/>
</dbReference>
<dbReference type="AlphaFoldDB" id="A0AAN6M4G0"/>
<dbReference type="SUPFAM" id="SSF53254">
    <property type="entry name" value="Phosphoglycerate mutase-like"/>
    <property type="match status" value="1"/>
</dbReference>
<evidence type="ECO:0000256" key="7">
    <source>
        <dbReference type="SAM" id="Phobius"/>
    </source>
</evidence>
<evidence type="ECO:0000256" key="2">
    <source>
        <dbReference type="ARBA" id="ARBA00022448"/>
    </source>
</evidence>
<evidence type="ECO:0000313" key="8">
    <source>
        <dbReference type="EMBL" id="KAK3215040.1"/>
    </source>
</evidence>
<keyword evidence="4 7" id="KW-1133">Transmembrane helix</keyword>
<dbReference type="PANTHER" id="PTHR43791:SF104">
    <property type="entry name" value="MAJOR FACILITATOR SUPERFAMILY (MFS) PROFILE DOMAIN-CONTAINING PROTEIN-RELATED"/>
    <property type="match status" value="1"/>
</dbReference>
<feature type="transmembrane region" description="Helical" evidence="7">
    <location>
        <begin position="417"/>
        <end position="439"/>
    </location>
</feature>
<dbReference type="InterPro" id="IPR011701">
    <property type="entry name" value="MFS"/>
</dbReference>
<protein>
    <recommendedName>
        <fullName evidence="10">Phthalate transporter</fullName>
    </recommendedName>
</protein>
<dbReference type="SUPFAM" id="SSF103473">
    <property type="entry name" value="MFS general substrate transporter"/>
    <property type="match status" value="1"/>
</dbReference>
<keyword evidence="3 7" id="KW-0812">Transmembrane</keyword>
<dbReference type="InterPro" id="IPR036259">
    <property type="entry name" value="MFS_trans_sf"/>
</dbReference>
<reference evidence="8 9" key="1">
    <citation type="submission" date="2021-02" db="EMBL/GenBank/DDBJ databases">
        <title>Genome assembly of Pseudopithomyces chartarum.</title>
        <authorList>
            <person name="Jauregui R."/>
            <person name="Singh J."/>
            <person name="Voisey C."/>
        </authorList>
    </citation>
    <scope>NUCLEOTIDE SEQUENCE [LARGE SCALE GENOMIC DNA]</scope>
    <source>
        <strain evidence="8 9">AGR01</strain>
    </source>
</reference>
<dbReference type="Pfam" id="PF07690">
    <property type="entry name" value="MFS_1"/>
    <property type="match status" value="1"/>
</dbReference>
<proteinExistence type="predicted"/>
<dbReference type="InterPro" id="IPR029033">
    <property type="entry name" value="His_PPase_superfam"/>
</dbReference>
<evidence type="ECO:0000256" key="5">
    <source>
        <dbReference type="ARBA" id="ARBA00023136"/>
    </source>
</evidence>
<dbReference type="GO" id="GO:0022857">
    <property type="term" value="F:transmembrane transporter activity"/>
    <property type="evidence" value="ECO:0007669"/>
    <property type="project" value="InterPro"/>
</dbReference>
<keyword evidence="5 7" id="KW-0472">Membrane</keyword>
<evidence type="ECO:0008006" key="10">
    <source>
        <dbReference type="Google" id="ProtNLM"/>
    </source>
</evidence>
<dbReference type="Gene3D" id="3.40.50.1240">
    <property type="entry name" value="Phosphoglycerate mutase-like"/>
    <property type="match status" value="1"/>
</dbReference>
<feature type="region of interest" description="Disordered" evidence="6">
    <location>
        <begin position="765"/>
        <end position="792"/>
    </location>
</feature>
<evidence type="ECO:0000256" key="4">
    <source>
        <dbReference type="ARBA" id="ARBA00022989"/>
    </source>
</evidence>
<dbReference type="Pfam" id="PF00300">
    <property type="entry name" value="His_Phos_1"/>
    <property type="match status" value="1"/>
</dbReference>
<feature type="transmembrane region" description="Helical" evidence="7">
    <location>
        <begin position="486"/>
        <end position="507"/>
    </location>
</feature>
<dbReference type="EMBL" id="WVTA01000003">
    <property type="protein sequence ID" value="KAK3215040.1"/>
    <property type="molecule type" value="Genomic_DNA"/>
</dbReference>
<dbReference type="Proteomes" id="UP001280581">
    <property type="component" value="Unassembled WGS sequence"/>
</dbReference>
<gene>
    <name evidence="8" type="ORF">GRF29_19g2030693</name>
</gene>
<evidence type="ECO:0000313" key="9">
    <source>
        <dbReference type="Proteomes" id="UP001280581"/>
    </source>
</evidence>
<accession>A0AAN6M4G0</accession>
<dbReference type="CDD" id="cd07067">
    <property type="entry name" value="HP_PGM_like"/>
    <property type="match status" value="1"/>
</dbReference>
<feature type="transmembrane region" description="Helical" evidence="7">
    <location>
        <begin position="182"/>
        <end position="202"/>
    </location>
</feature>
<keyword evidence="2" id="KW-0813">Transport</keyword>
<feature type="transmembrane region" description="Helical" evidence="7">
    <location>
        <begin position="214"/>
        <end position="233"/>
    </location>
</feature>
<feature type="transmembrane region" description="Helical" evidence="7">
    <location>
        <begin position="388"/>
        <end position="410"/>
    </location>
</feature>
<dbReference type="Gene3D" id="1.20.1250.20">
    <property type="entry name" value="MFS general substrate transporter like domains"/>
    <property type="match status" value="2"/>
</dbReference>
<evidence type="ECO:0000256" key="1">
    <source>
        <dbReference type="ARBA" id="ARBA00004141"/>
    </source>
</evidence>
<feature type="transmembrane region" description="Helical" evidence="7">
    <location>
        <begin position="361"/>
        <end position="382"/>
    </location>
</feature>
<organism evidence="8 9">
    <name type="scientific">Pseudopithomyces chartarum</name>
    <dbReference type="NCBI Taxonomy" id="1892770"/>
    <lineage>
        <taxon>Eukaryota</taxon>
        <taxon>Fungi</taxon>
        <taxon>Dikarya</taxon>
        <taxon>Ascomycota</taxon>
        <taxon>Pezizomycotina</taxon>
        <taxon>Dothideomycetes</taxon>
        <taxon>Pleosporomycetidae</taxon>
        <taxon>Pleosporales</taxon>
        <taxon>Massarineae</taxon>
        <taxon>Didymosphaeriaceae</taxon>
        <taxon>Pseudopithomyces</taxon>
    </lineage>
</organism>
<evidence type="ECO:0000256" key="3">
    <source>
        <dbReference type="ARBA" id="ARBA00022692"/>
    </source>
</evidence>
<comment type="caution">
    <text evidence="8">The sequence shown here is derived from an EMBL/GenBank/DDBJ whole genome shotgun (WGS) entry which is preliminary data.</text>
</comment>
<dbReference type="FunFam" id="1.20.1250.20:FF:000106">
    <property type="entry name" value="MFS transporter, putative"/>
    <property type="match status" value="1"/>
</dbReference>
<feature type="transmembrane region" description="Helical" evidence="7">
    <location>
        <begin position="245"/>
        <end position="266"/>
    </location>
</feature>
<evidence type="ECO:0000256" key="6">
    <source>
        <dbReference type="SAM" id="MobiDB-lite"/>
    </source>
</evidence>
<dbReference type="FunFam" id="1.20.1250.20:FF:000247">
    <property type="entry name" value="MFS general substrate transporter"/>
    <property type="match status" value="1"/>
</dbReference>
<comment type="subcellular location">
    <subcellularLocation>
        <location evidence="1">Membrane</location>
        <topology evidence="1">Multi-pass membrane protein</topology>
    </subcellularLocation>
</comment>
<keyword evidence="9" id="KW-1185">Reference proteome</keyword>